<gene>
    <name evidence="11" type="ORF">C4D60_Mb08t31100</name>
</gene>
<accession>A0A4S8K7U9</accession>
<evidence type="ECO:0000313" key="12">
    <source>
        <dbReference type="Proteomes" id="UP000317650"/>
    </source>
</evidence>
<comment type="cofactor">
    <cofactor evidence="2 9">
        <name>Mg(2+)</name>
        <dbReference type="ChEBI" id="CHEBI:18420"/>
    </cofactor>
</comment>
<keyword evidence="9" id="KW-0904">Protein phosphatase</keyword>
<protein>
    <recommendedName>
        <fullName evidence="9">Protein phosphatase</fullName>
        <ecNumber evidence="9">3.1.3.16</ecNumber>
    </recommendedName>
</protein>
<dbReference type="PANTHER" id="PTHR12320:SF83">
    <property type="entry name" value="PROTEIN PHOSPHATASE 2C 55-RELATED"/>
    <property type="match status" value="1"/>
</dbReference>
<evidence type="ECO:0000256" key="7">
    <source>
        <dbReference type="ARBA" id="ARBA00047761"/>
    </source>
</evidence>
<keyword evidence="6 9" id="KW-0464">Manganese</keyword>
<keyword evidence="5 9" id="KW-0460">Magnesium</keyword>
<dbReference type="GO" id="GO:0046872">
    <property type="term" value="F:metal ion binding"/>
    <property type="evidence" value="ECO:0007669"/>
    <property type="project" value="UniProtKB-UniRule"/>
</dbReference>
<evidence type="ECO:0000256" key="2">
    <source>
        <dbReference type="ARBA" id="ARBA00001946"/>
    </source>
</evidence>
<dbReference type="EC" id="3.1.3.16" evidence="9"/>
<keyword evidence="3 9" id="KW-0479">Metal-binding</keyword>
<dbReference type="PANTHER" id="PTHR12320">
    <property type="entry name" value="PROTEIN PHOSPHATASE 2C"/>
    <property type="match status" value="1"/>
</dbReference>
<comment type="similarity">
    <text evidence="9">Belongs to the PP2C family.</text>
</comment>
<name>A0A4S8K7U9_MUSBA</name>
<evidence type="ECO:0000256" key="5">
    <source>
        <dbReference type="ARBA" id="ARBA00022842"/>
    </source>
</evidence>
<feature type="domain" description="PPM-type phosphatase" evidence="10">
    <location>
        <begin position="253"/>
        <end position="491"/>
    </location>
</feature>
<dbReference type="SMART" id="SM00332">
    <property type="entry name" value="PP2Cc"/>
    <property type="match status" value="1"/>
</dbReference>
<evidence type="ECO:0000256" key="1">
    <source>
        <dbReference type="ARBA" id="ARBA00001936"/>
    </source>
</evidence>
<evidence type="ECO:0000259" key="10">
    <source>
        <dbReference type="PROSITE" id="PS51746"/>
    </source>
</evidence>
<evidence type="ECO:0000256" key="6">
    <source>
        <dbReference type="ARBA" id="ARBA00023211"/>
    </source>
</evidence>
<proteinExistence type="inferred from homology"/>
<dbReference type="GO" id="GO:0004722">
    <property type="term" value="F:protein serine/threonine phosphatase activity"/>
    <property type="evidence" value="ECO:0007669"/>
    <property type="project" value="UniProtKB-EC"/>
</dbReference>
<dbReference type="Pfam" id="PF13672">
    <property type="entry name" value="PP2C_2"/>
    <property type="match status" value="1"/>
</dbReference>
<comment type="catalytic activity">
    <reaction evidence="7 9">
        <text>O-phospho-L-seryl-[protein] + H2O = L-seryl-[protein] + phosphate</text>
        <dbReference type="Rhea" id="RHEA:20629"/>
        <dbReference type="Rhea" id="RHEA-COMP:9863"/>
        <dbReference type="Rhea" id="RHEA-COMP:11604"/>
        <dbReference type="ChEBI" id="CHEBI:15377"/>
        <dbReference type="ChEBI" id="CHEBI:29999"/>
        <dbReference type="ChEBI" id="CHEBI:43474"/>
        <dbReference type="ChEBI" id="CHEBI:83421"/>
        <dbReference type="EC" id="3.1.3.16"/>
    </reaction>
</comment>
<dbReference type="Proteomes" id="UP000317650">
    <property type="component" value="Chromosome 8"/>
</dbReference>
<dbReference type="PROSITE" id="PS51746">
    <property type="entry name" value="PPM_2"/>
    <property type="match status" value="1"/>
</dbReference>
<evidence type="ECO:0000256" key="3">
    <source>
        <dbReference type="ARBA" id="ARBA00022723"/>
    </source>
</evidence>
<dbReference type="EMBL" id="PYDT01000002">
    <property type="protein sequence ID" value="THU71017.1"/>
    <property type="molecule type" value="Genomic_DNA"/>
</dbReference>
<dbReference type="AlphaFoldDB" id="A0A4S8K7U9"/>
<evidence type="ECO:0000313" key="11">
    <source>
        <dbReference type="EMBL" id="THU71017.1"/>
    </source>
</evidence>
<keyword evidence="12" id="KW-1185">Reference proteome</keyword>
<dbReference type="Gene3D" id="3.60.40.10">
    <property type="entry name" value="PPM-type phosphatase domain"/>
    <property type="match status" value="2"/>
</dbReference>
<comment type="catalytic activity">
    <reaction evidence="8 9">
        <text>O-phospho-L-threonyl-[protein] + H2O = L-threonyl-[protein] + phosphate</text>
        <dbReference type="Rhea" id="RHEA:47004"/>
        <dbReference type="Rhea" id="RHEA-COMP:11060"/>
        <dbReference type="Rhea" id="RHEA-COMP:11605"/>
        <dbReference type="ChEBI" id="CHEBI:15377"/>
        <dbReference type="ChEBI" id="CHEBI:30013"/>
        <dbReference type="ChEBI" id="CHEBI:43474"/>
        <dbReference type="ChEBI" id="CHEBI:61977"/>
        <dbReference type="EC" id="3.1.3.16"/>
    </reaction>
</comment>
<organism evidence="11 12">
    <name type="scientific">Musa balbisiana</name>
    <name type="common">Banana</name>
    <dbReference type="NCBI Taxonomy" id="52838"/>
    <lineage>
        <taxon>Eukaryota</taxon>
        <taxon>Viridiplantae</taxon>
        <taxon>Streptophyta</taxon>
        <taxon>Embryophyta</taxon>
        <taxon>Tracheophyta</taxon>
        <taxon>Spermatophyta</taxon>
        <taxon>Magnoliopsida</taxon>
        <taxon>Liliopsida</taxon>
        <taxon>Zingiberales</taxon>
        <taxon>Musaceae</taxon>
        <taxon>Musa</taxon>
    </lineage>
</organism>
<sequence length="504" mass="54991">MPATHISSNKLLRFSVELLFREGQTGLSQSHSFSSLVNSIQAFPIIDRYTSSHSIVGKLSRLVPFPSLAGSSCQSRIHSIGSLVSVFPQRSFIHFERDVTSTCTSLPGGATWAVRHDSRDTRGSFLRADAFFPNRSLDYWKRVCKTLRCQEVLGSYLVYKQFLSETIGKSLSCNSFAQGGIVLFSLFFTSCTTGAAPYMSLDQSLREEQLDNPSSESDHLLNMDDTICGWPTGRITLAVWHRKKPSNRALKLLSGSCYLPHPDKEETGGEDAHFIWDEQAIGVADGVGGWANHGVDAGQYSRALMSHSVDAIEEESKGSIDPLRVLEKAYTRTKAEGSSTACIIALTDQGIRAVNLGDSGFIVVRDGCTIFRSPVQQHDFNFTYQLESNNASDLPSAAQVFSFPVESGDVIVAGTDGLFDNLYNSEITAVVVHGIRAGLGPQVMAQKIAALARQRAQDKNRQTPFSAAAQEAGYRYYGGKLDDITVVVSYITAFGNQAPSCLCT</sequence>
<comment type="cofactor">
    <cofactor evidence="1 9">
        <name>Mn(2+)</name>
        <dbReference type="ChEBI" id="CHEBI:29035"/>
    </cofactor>
</comment>
<dbReference type="InterPro" id="IPR039123">
    <property type="entry name" value="PPTC7"/>
</dbReference>
<comment type="caution">
    <text evidence="11">The sequence shown here is derived from an EMBL/GenBank/DDBJ whole genome shotgun (WGS) entry which is preliminary data.</text>
</comment>
<dbReference type="SMART" id="SM00331">
    <property type="entry name" value="PP2C_SIG"/>
    <property type="match status" value="1"/>
</dbReference>
<keyword evidence="4 9" id="KW-0378">Hydrolase</keyword>
<dbReference type="InterPro" id="IPR001932">
    <property type="entry name" value="PPM-type_phosphatase-like_dom"/>
</dbReference>
<reference evidence="11 12" key="1">
    <citation type="journal article" date="2019" name="Nat. Plants">
        <title>Genome sequencing of Musa balbisiana reveals subgenome evolution and function divergence in polyploid bananas.</title>
        <authorList>
            <person name="Yao X."/>
        </authorList>
    </citation>
    <scope>NUCLEOTIDE SEQUENCE [LARGE SCALE GENOMIC DNA]</scope>
    <source>
        <strain evidence="12">cv. DH-PKW</strain>
        <tissue evidence="11">Leaves</tissue>
    </source>
</reference>
<evidence type="ECO:0000256" key="4">
    <source>
        <dbReference type="ARBA" id="ARBA00022801"/>
    </source>
</evidence>
<evidence type="ECO:0000256" key="8">
    <source>
        <dbReference type="ARBA" id="ARBA00048336"/>
    </source>
</evidence>
<dbReference type="SUPFAM" id="SSF81606">
    <property type="entry name" value="PP2C-like"/>
    <property type="match status" value="1"/>
</dbReference>
<dbReference type="FunFam" id="3.60.40.10:FF:000138">
    <property type="entry name" value="5-azacytidine resistance protein azr1"/>
    <property type="match status" value="1"/>
</dbReference>
<dbReference type="STRING" id="52838.A0A4S8K7U9"/>
<dbReference type="InterPro" id="IPR036457">
    <property type="entry name" value="PPM-type-like_dom_sf"/>
</dbReference>
<evidence type="ECO:0000256" key="9">
    <source>
        <dbReference type="RuleBase" id="RU366020"/>
    </source>
</evidence>